<dbReference type="PANTHER" id="PTHR42760:SF133">
    <property type="entry name" value="3-OXOACYL-[ACYL-CARRIER-PROTEIN] REDUCTASE"/>
    <property type="match status" value="1"/>
</dbReference>
<dbReference type="PRINTS" id="PR00080">
    <property type="entry name" value="SDRFAMILY"/>
</dbReference>
<dbReference type="FunFam" id="3.40.50.720:FF:000084">
    <property type="entry name" value="Short-chain dehydrogenase reductase"/>
    <property type="match status" value="1"/>
</dbReference>
<dbReference type="Proteomes" id="UP000011863">
    <property type="component" value="Chromosome"/>
</dbReference>
<feature type="domain" description="Ketoreductase" evidence="3">
    <location>
        <begin position="19"/>
        <end position="190"/>
    </location>
</feature>
<dbReference type="InterPro" id="IPR036291">
    <property type="entry name" value="NAD(P)-bd_dom_sf"/>
</dbReference>
<dbReference type="Gene3D" id="3.40.50.720">
    <property type="entry name" value="NAD(P)-binding Rossmann-like Domain"/>
    <property type="match status" value="1"/>
</dbReference>
<evidence type="ECO:0000259" key="3">
    <source>
        <dbReference type="SMART" id="SM00822"/>
    </source>
</evidence>
<dbReference type="PROSITE" id="PS00061">
    <property type="entry name" value="ADH_SHORT"/>
    <property type="match status" value="1"/>
</dbReference>
<dbReference type="KEGG" id="aym:YM304_02910"/>
<evidence type="ECO:0000256" key="2">
    <source>
        <dbReference type="ARBA" id="ARBA00023002"/>
    </source>
</evidence>
<dbReference type="PANTHER" id="PTHR42760">
    <property type="entry name" value="SHORT-CHAIN DEHYDROGENASES/REDUCTASES FAMILY MEMBER"/>
    <property type="match status" value="1"/>
</dbReference>
<dbReference type="PRINTS" id="PR00081">
    <property type="entry name" value="GDHRDH"/>
</dbReference>
<sequence length="262" mass="26976">MTMSSDARTTPQLFDMSNHVAVVTGGGRGIGEGIAVSFAEAGAAVVVAARRTAEIEQVATRIRDAGGRAIAVTTDVTDDDAVDALAQAAVDEFGSLTTWVNNAGGSPMRMPLADLPREEWDRTIALNLTSVYVGSMTAARYIDQGSIINISSGAGTGPVPGSAHYGAAKAATNSLTWTLSAELAPKIRVNGVAPGAIPTEVMLKAVGKTDDQLDQLLDEWNIPLGRLGTPQDIGAACVYLASDAASWVSGEILRVGGGAKPR</sequence>
<gene>
    <name evidence="4" type="ORF">YM304_02910</name>
</gene>
<dbReference type="SUPFAM" id="SSF51735">
    <property type="entry name" value="NAD(P)-binding Rossmann-fold domains"/>
    <property type="match status" value="1"/>
</dbReference>
<evidence type="ECO:0000313" key="5">
    <source>
        <dbReference type="Proteomes" id="UP000011863"/>
    </source>
</evidence>
<organism evidence="4 5">
    <name type="scientific">Ilumatobacter coccineus (strain NBRC 103263 / KCTC 29153 / YM16-304)</name>
    <dbReference type="NCBI Taxonomy" id="1313172"/>
    <lineage>
        <taxon>Bacteria</taxon>
        <taxon>Bacillati</taxon>
        <taxon>Actinomycetota</taxon>
        <taxon>Acidimicrobiia</taxon>
        <taxon>Acidimicrobiales</taxon>
        <taxon>Ilumatobacteraceae</taxon>
        <taxon>Ilumatobacter</taxon>
    </lineage>
</organism>
<keyword evidence="5" id="KW-1185">Reference proteome</keyword>
<dbReference type="AlphaFoldDB" id="A0A6C7E5V9"/>
<dbReference type="Pfam" id="PF13561">
    <property type="entry name" value="adh_short_C2"/>
    <property type="match status" value="1"/>
</dbReference>
<dbReference type="InterPro" id="IPR057326">
    <property type="entry name" value="KR_dom"/>
</dbReference>
<reference evidence="4 5" key="1">
    <citation type="journal article" date="2013" name="Int. J. Syst. Evol. Microbiol.">
        <title>Ilumatobacter nonamiense sp. nov. and Ilumatobacter coccineum sp. nov., isolated from seashore sand.</title>
        <authorList>
            <person name="Matsumoto A."/>
            <person name="Kasai H."/>
            <person name="Matsuo Y."/>
            <person name="Shizuri Y."/>
            <person name="Ichikawa N."/>
            <person name="Fujita N."/>
            <person name="Omura S."/>
            <person name="Takahashi Y."/>
        </authorList>
    </citation>
    <scope>NUCLEOTIDE SEQUENCE [LARGE SCALE GENOMIC DNA]</scope>
    <source>
        <strain evidence="5">NBRC 103263 / KCTC 29153 / YM16-304</strain>
    </source>
</reference>
<dbReference type="EMBL" id="AP012057">
    <property type="protein sequence ID" value="BAN00605.1"/>
    <property type="molecule type" value="Genomic_DNA"/>
</dbReference>
<dbReference type="GO" id="GO:0016616">
    <property type="term" value="F:oxidoreductase activity, acting on the CH-OH group of donors, NAD or NADP as acceptor"/>
    <property type="evidence" value="ECO:0007669"/>
    <property type="project" value="UniProtKB-ARBA"/>
</dbReference>
<dbReference type="NCBIfam" id="NF005559">
    <property type="entry name" value="PRK07231.1"/>
    <property type="match status" value="1"/>
</dbReference>
<keyword evidence="2" id="KW-0560">Oxidoreductase</keyword>
<dbReference type="CDD" id="cd05233">
    <property type="entry name" value="SDR_c"/>
    <property type="match status" value="1"/>
</dbReference>
<dbReference type="SMART" id="SM00822">
    <property type="entry name" value="PKS_KR"/>
    <property type="match status" value="1"/>
</dbReference>
<evidence type="ECO:0000313" key="4">
    <source>
        <dbReference type="EMBL" id="BAN00605.1"/>
    </source>
</evidence>
<dbReference type="InterPro" id="IPR002347">
    <property type="entry name" value="SDR_fam"/>
</dbReference>
<proteinExistence type="inferred from homology"/>
<accession>A0A6C7E5V9</accession>
<dbReference type="InterPro" id="IPR020904">
    <property type="entry name" value="Sc_DH/Rdtase_CS"/>
</dbReference>
<name>A0A6C7E5V9_ILUCY</name>
<protein>
    <submittedName>
        <fullName evidence="4">Putative oxidoreductase</fullName>
    </submittedName>
</protein>
<comment type="similarity">
    <text evidence="1">Belongs to the short-chain dehydrogenases/reductases (SDR) family.</text>
</comment>
<evidence type="ECO:0000256" key="1">
    <source>
        <dbReference type="ARBA" id="ARBA00006484"/>
    </source>
</evidence>